<dbReference type="GeneID" id="77194949"/>
<dbReference type="GO" id="GO:0055085">
    <property type="term" value="P:transmembrane transport"/>
    <property type="evidence" value="ECO:0007669"/>
    <property type="project" value="TreeGrafter"/>
</dbReference>
<keyword evidence="6" id="KW-1185">Reference proteome</keyword>
<dbReference type="SUPFAM" id="SSF56925">
    <property type="entry name" value="OMPA-like"/>
    <property type="match status" value="1"/>
</dbReference>
<evidence type="ECO:0000256" key="1">
    <source>
        <dbReference type="ARBA" id="ARBA00004442"/>
    </source>
</evidence>
<dbReference type="PANTHER" id="PTHR36920">
    <property type="match status" value="1"/>
</dbReference>
<comment type="subcellular location">
    <subcellularLocation>
        <location evidence="1">Cell outer membrane</location>
    </subcellularLocation>
</comment>
<reference evidence="4 5" key="1">
    <citation type="submission" date="2016-10" db="EMBL/GenBank/DDBJ databases">
        <authorList>
            <person name="de Groot N.N."/>
        </authorList>
    </citation>
    <scope>NUCLEOTIDE SEQUENCE [LARGE SCALE GENOMIC DNA]</scope>
    <source>
        <strain evidence="4 5">LMG 27731</strain>
    </source>
</reference>
<sequence length="253" mass="26407">MFKKLACLALIPGAICTSNAMAQSAGSLITSAGGVWLDFAPSSATSLQSSSALGTFTSTGTGGQIHNTFTLELSNTYFVTDNIAVDLAAGIPPKLQLFAQGNAAPFGAGGPKLNLGNLQPLATTRSWSPILFLKYFFFDAQAKLRPFVGVGVNYTWFSHTNLNSTFGGALQQIAGPGGQVTASLSPSWNPAFVAGASYNISKNWYATASVTYLSLKTNATVNAVAANGQTVLSNKTRITADPVIVFLGLGYRF</sequence>
<dbReference type="EMBL" id="FPBH01000019">
    <property type="protein sequence ID" value="SFU22770.1"/>
    <property type="molecule type" value="Genomic_DNA"/>
</dbReference>
<evidence type="ECO:0000256" key="2">
    <source>
        <dbReference type="SAM" id="SignalP"/>
    </source>
</evidence>
<evidence type="ECO:0000313" key="5">
    <source>
        <dbReference type="Proteomes" id="UP000198844"/>
    </source>
</evidence>
<dbReference type="Proteomes" id="UP000674425">
    <property type="component" value="Unassembled WGS sequence"/>
</dbReference>
<dbReference type="Proteomes" id="UP000198844">
    <property type="component" value="Unassembled WGS sequence"/>
</dbReference>
<feature type="signal peptide" evidence="2">
    <location>
        <begin position="1"/>
        <end position="22"/>
    </location>
</feature>
<evidence type="ECO:0000313" key="3">
    <source>
        <dbReference type="EMBL" id="CAE6845349.1"/>
    </source>
</evidence>
<dbReference type="Gene3D" id="2.40.160.20">
    <property type="match status" value="1"/>
</dbReference>
<accession>A0A1I7EFQ9</accession>
<name>A0A1I7EFQ9_9BURK</name>
<dbReference type="RefSeq" id="WP_093639839.1">
    <property type="nucleotide sequence ID" value="NZ_CAJNAU010000108.1"/>
</dbReference>
<dbReference type="Pfam" id="PF03922">
    <property type="entry name" value="OmpW"/>
    <property type="match status" value="1"/>
</dbReference>
<evidence type="ECO:0000313" key="4">
    <source>
        <dbReference type="EMBL" id="SFU22770.1"/>
    </source>
</evidence>
<evidence type="ECO:0000313" key="6">
    <source>
        <dbReference type="Proteomes" id="UP000674425"/>
    </source>
</evidence>
<dbReference type="EMBL" id="CAJNAU010000108">
    <property type="protein sequence ID" value="CAE6845349.1"/>
    <property type="molecule type" value="Genomic_DNA"/>
</dbReference>
<dbReference type="PANTHER" id="PTHR36920:SF1">
    <property type="entry name" value="OUTER MEMBRANE PROTEIN W"/>
    <property type="match status" value="1"/>
</dbReference>
<dbReference type="AlphaFoldDB" id="A0A1I7EFQ9"/>
<dbReference type="InterPro" id="IPR005618">
    <property type="entry name" value="OMPW"/>
</dbReference>
<dbReference type="InterPro" id="IPR011250">
    <property type="entry name" value="OMP/PagP_B-barrel"/>
</dbReference>
<dbReference type="GO" id="GO:0009279">
    <property type="term" value="C:cell outer membrane"/>
    <property type="evidence" value="ECO:0007669"/>
    <property type="project" value="UniProtKB-SubCell"/>
</dbReference>
<proteinExistence type="predicted"/>
<keyword evidence="2" id="KW-0732">Signal</keyword>
<dbReference type="OrthoDB" id="9807574at2"/>
<reference evidence="3 6" key="2">
    <citation type="submission" date="2021-02" db="EMBL/GenBank/DDBJ databases">
        <authorList>
            <person name="Vanwijnsberghe S."/>
        </authorList>
    </citation>
    <scope>NUCLEOTIDE SEQUENCE [LARGE SCALE GENOMIC DNA]</scope>
    <source>
        <strain evidence="3 6">R-69658</strain>
    </source>
</reference>
<organism evidence="4 5">
    <name type="scientific">Paraburkholderia aspalathi</name>
    <dbReference type="NCBI Taxonomy" id="1324617"/>
    <lineage>
        <taxon>Bacteria</taxon>
        <taxon>Pseudomonadati</taxon>
        <taxon>Pseudomonadota</taxon>
        <taxon>Betaproteobacteria</taxon>
        <taxon>Burkholderiales</taxon>
        <taxon>Burkholderiaceae</taxon>
        <taxon>Paraburkholderia</taxon>
    </lineage>
</organism>
<protein>
    <submittedName>
        <fullName evidence="3 4">Outer membrane protein</fullName>
    </submittedName>
</protein>
<feature type="chain" id="PRO_5011619431" evidence="2">
    <location>
        <begin position="23"/>
        <end position="253"/>
    </location>
</feature>
<gene>
    <name evidence="3" type="primary">ompW_4</name>
    <name evidence="3" type="ORF">R69658_06911</name>
    <name evidence="4" type="ORF">SAMN05192563_101933</name>
</gene>